<dbReference type="Proteomes" id="UP000199138">
    <property type="component" value="Unassembled WGS sequence"/>
</dbReference>
<gene>
    <name evidence="2" type="ORF">SAMN05216480_11923</name>
</gene>
<dbReference type="PANTHER" id="PTHR30336:SF6">
    <property type="entry name" value="INTEGRAL MEMBRANE PROTEIN"/>
    <property type="match status" value="1"/>
</dbReference>
<dbReference type="EMBL" id="FPBK01000019">
    <property type="protein sequence ID" value="SFU75021.1"/>
    <property type="molecule type" value="Genomic_DNA"/>
</dbReference>
<accession>A0A1I7IQ39</accession>
<dbReference type="STRING" id="1224947.SAMN05216480_11923"/>
<proteinExistence type="predicted"/>
<dbReference type="CDD" id="cd06259">
    <property type="entry name" value="YdcF-like"/>
    <property type="match status" value="1"/>
</dbReference>
<dbReference type="AlphaFoldDB" id="A0A1I7IQ39"/>
<protein>
    <submittedName>
        <fullName evidence="2">SanA protein</fullName>
    </submittedName>
</protein>
<evidence type="ECO:0000313" key="3">
    <source>
        <dbReference type="Proteomes" id="UP000199138"/>
    </source>
</evidence>
<sequence>MIQIFFILILVLVIIIFSVDFLVNKDTEGSTFSSVERIASQKVGLLLGTSKYIRRGELNKYYENRIDAAVALYKAGKINYILVSGDNGTLEYNEPITMKNDLIERGVQEECIYLDYAGFRTLDSVVRCKEIFGQTEIIVISQKWHNQRAIYIAESKGMKATGFNAKDVSVSYGFKTQMREKLARCKMVLDLMFGKRPKFGGEKIEIE</sequence>
<evidence type="ECO:0000259" key="1">
    <source>
        <dbReference type="Pfam" id="PF02698"/>
    </source>
</evidence>
<reference evidence="3" key="1">
    <citation type="submission" date="2016-10" db="EMBL/GenBank/DDBJ databases">
        <authorList>
            <person name="Varghese N."/>
            <person name="Submissions S."/>
        </authorList>
    </citation>
    <scope>NUCLEOTIDE SEQUENCE [LARGE SCALE GENOMIC DNA]</scope>
    <source>
        <strain evidence="3">CGMCC 1.12333</strain>
    </source>
</reference>
<feature type="domain" description="DUF218" evidence="1">
    <location>
        <begin position="58"/>
        <end position="163"/>
    </location>
</feature>
<name>A0A1I7IQ39_9FLAO</name>
<evidence type="ECO:0000313" key="2">
    <source>
        <dbReference type="EMBL" id="SFU75021.1"/>
    </source>
</evidence>
<dbReference type="InterPro" id="IPR003848">
    <property type="entry name" value="DUF218"/>
</dbReference>
<organism evidence="2 3">
    <name type="scientific">Pustulibacterium marinum</name>
    <dbReference type="NCBI Taxonomy" id="1224947"/>
    <lineage>
        <taxon>Bacteria</taxon>
        <taxon>Pseudomonadati</taxon>
        <taxon>Bacteroidota</taxon>
        <taxon>Flavobacteriia</taxon>
        <taxon>Flavobacteriales</taxon>
        <taxon>Flavobacteriaceae</taxon>
        <taxon>Pustulibacterium</taxon>
    </lineage>
</organism>
<keyword evidence="3" id="KW-1185">Reference proteome</keyword>
<dbReference type="InterPro" id="IPR051599">
    <property type="entry name" value="Cell_Envelope_Assoc"/>
</dbReference>
<dbReference type="PANTHER" id="PTHR30336">
    <property type="entry name" value="INNER MEMBRANE PROTEIN, PROBABLE PERMEASE"/>
    <property type="match status" value="1"/>
</dbReference>
<dbReference type="Pfam" id="PF02698">
    <property type="entry name" value="DUF218"/>
    <property type="match status" value="1"/>
</dbReference>
<dbReference type="GO" id="GO:0005886">
    <property type="term" value="C:plasma membrane"/>
    <property type="evidence" value="ECO:0007669"/>
    <property type="project" value="TreeGrafter"/>
</dbReference>